<gene>
    <name evidence="1" type="ORF">FGU71_03610</name>
</gene>
<sequence length="91" mass="10399">MLQPGGALGVQRFVHDANALVAEYNSAHAMLRRYIHGLDMKADDPLDERLYKFHFTASLSLVFSQIRLTFSISSRTFRNPIFQSHFLLAVM</sequence>
<dbReference type="AlphaFoldDB" id="A0A547PA64"/>
<dbReference type="RefSeq" id="WP_142787290.1">
    <property type="nucleotide sequence ID" value="NZ_VHJK01000001.1"/>
</dbReference>
<evidence type="ECO:0000313" key="1">
    <source>
        <dbReference type="EMBL" id="TRD11026.1"/>
    </source>
</evidence>
<dbReference type="EMBL" id="VHJK01000001">
    <property type="protein sequence ID" value="TRD11026.1"/>
    <property type="molecule type" value="Genomic_DNA"/>
</dbReference>
<keyword evidence="2" id="KW-1185">Reference proteome</keyword>
<name>A0A547PA64_9SPHN</name>
<comment type="caution">
    <text evidence="1">The sequence shown here is derived from an EMBL/GenBank/DDBJ whole genome shotgun (WGS) entry which is preliminary data.</text>
</comment>
<evidence type="ECO:0000313" key="2">
    <source>
        <dbReference type="Proteomes" id="UP000316343"/>
    </source>
</evidence>
<organism evidence="1 2">
    <name type="scientific">Erythrobacter insulae</name>
    <dbReference type="NCBI Taxonomy" id="2584124"/>
    <lineage>
        <taxon>Bacteria</taxon>
        <taxon>Pseudomonadati</taxon>
        <taxon>Pseudomonadota</taxon>
        <taxon>Alphaproteobacteria</taxon>
        <taxon>Sphingomonadales</taxon>
        <taxon>Erythrobacteraceae</taxon>
        <taxon>Erythrobacter/Porphyrobacter group</taxon>
        <taxon>Erythrobacter</taxon>
    </lineage>
</organism>
<protein>
    <submittedName>
        <fullName evidence="1">Uncharacterized protein</fullName>
    </submittedName>
</protein>
<reference evidence="1 2" key="1">
    <citation type="submission" date="2019-06" db="EMBL/GenBank/DDBJ databases">
        <title>Erythrobacter insulae sp. nov., isolated from a tidal flat.</title>
        <authorList>
            <person name="Yoon J.-H."/>
        </authorList>
    </citation>
    <scope>NUCLEOTIDE SEQUENCE [LARGE SCALE GENOMIC DNA]</scope>
    <source>
        <strain evidence="1 2">JBTF-M21</strain>
    </source>
</reference>
<proteinExistence type="predicted"/>
<dbReference type="Proteomes" id="UP000316343">
    <property type="component" value="Unassembled WGS sequence"/>
</dbReference>
<accession>A0A547PA64</accession>